<keyword evidence="2" id="KW-0229">DNA integration</keyword>
<dbReference type="EMBL" id="APOH01000021">
    <property type="protein sequence ID" value="ENU18682.1"/>
    <property type="molecule type" value="Genomic_DNA"/>
</dbReference>
<organism evidence="6 7">
    <name type="scientific">Acinetobacter bohemicus ANC 3994</name>
    <dbReference type="NCBI Taxonomy" id="1217715"/>
    <lineage>
        <taxon>Bacteria</taxon>
        <taxon>Pseudomonadati</taxon>
        <taxon>Pseudomonadota</taxon>
        <taxon>Gammaproteobacteria</taxon>
        <taxon>Moraxellales</taxon>
        <taxon>Moraxellaceae</taxon>
        <taxon>Acinetobacter</taxon>
    </lineage>
</organism>
<name>N8Q9T7_9GAMM</name>
<dbReference type="HOGENOM" id="CLU_027562_32_0_6"/>
<dbReference type="SUPFAM" id="SSF56349">
    <property type="entry name" value="DNA breaking-rejoining enzymes"/>
    <property type="match status" value="1"/>
</dbReference>
<evidence type="ECO:0000313" key="7">
    <source>
        <dbReference type="Proteomes" id="UP000013086"/>
    </source>
</evidence>
<keyword evidence="3" id="KW-0238">DNA-binding</keyword>
<protein>
    <recommendedName>
        <fullName evidence="5">Tyr recombinase domain-containing protein</fullName>
    </recommendedName>
</protein>
<dbReference type="InterPro" id="IPR002104">
    <property type="entry name" value="Integrase_catalytic"/>
</dbReference>
<evidence type="ECO:0000256" key="1">
    <source>
        <dbReference type="ARBA" id="ARBA00008857"/>
    </source>
</evidence>
<dbReference type="GO" id="GO:0003677">
    <property type="term" value="F:DNA binding"/>
    <property type="evidence" value="ECO:0007669"/>
    <property type="project" value="UniProtKB-KW"/>
</dbReference>
<dbReference type="Proteomes" id="UP000013086">
    <property type="component" value="Unassembled WGS sequence"/>
</dbReference>
<keyword evidence="4" id="KW-0233">DNA recombination</keyword>
<reference evidence="6 7" key="1">
    <citation type="submission" date="2013-02" db="EMBL/GenBank/DDBJ databases">
        <title>The Genome Sequence of Acinetobacter sp. ANC 3994.</title>
        <authorList>
            <consortium name="The Broad Institute Genome Sequencing Platform"/>
            <consortium name="The Broad Institute Genome Sequencing Center for Infectious Disease"/>
            <person name="Cerqueira G."/>
            <person name="Feldgarden M."/>
            <person name="Courvalin P."/>
            <person name="Perichon B."/>
            <person name="Grillot-Courvalin C."/>
            <person name="Clermont D."/>
            <person name="Rocha E."/>
            <person name="Yoon E.-J."/>
            <person name="Nemec A."/>
            <person name="Walker B."/>
            <person name="Young S.K."/>
            <person name="Zeng Q."/>
            <person name="Gargeya S."/>
            <person name="Fitzgerald M."/>
            <person name="Haas B."/>
            <person name="Abouelleil A."/>
            <person name="Alvarado L."/>
            <person name="Arachchi H.M."/>
            <person name="Berlin A.M."/>
            <person name="Chapman S.B."/>
            <person name="Dewar J."/>
            <person name="Goldberg J."/>
            <person name="Griggs A."/>
            <person name="Gujja S."/>
            <person name="Hansen M."/>
            <person name="Howarth C."/>
            <person name="Imamovic A."/>
            <person name="Larimer J."/>
            <person name="McCowan C."/>
            <person name="Murphy C."/>
            <person name="Neiman D."/>
            <person name="Pearson M."/>
            <person name="Priest M."/>
            <person name="Roberts A."/>
            <person name="Saif S."/>
            <person name="Shea T."/>
            <person name="Sisk P."/>
            <person name="Sykes S."/>
            <person name="Wortman J."/>
            <person name="Nusbaum C."/>
            <person name="Birren B."/>
        </authorList>
    </citation>
    <scope>NUCLEOTIDE SEQUENCE [LARGE SCALE GENOMIC DNA]</scope>
    <source>
        <strain evidence="6 7">ANC 3994</strain>
    </source>
</reference>
<dbReference type="RefSeq" id="WP_004649417.1">
    <property type="nucleotide sequence ID" value="NZ_KB849166.1"/>
</dbReference>
<dbReference type="PANTHER" id="PTHR30349">
    <property type="entry name" value="PHAGE INTEGRASE-RELATED"/>
    <property type="match status" value="1"/>
</dbReference>
<evidence type="ECO:0000256" key="3">
    <source>
        <dbReference type="ARBA" id="ARBA00023125"/>
    </source>
</evidence>
<dbReference type="Pfam" id="PF00589">
    <property type="entry name" value="Phage_integrase"/>
    <property type="match status" value="1"/>
</dbReference>
<evidence type="ECO:0000256" key="4">
    <source>
        <dbReference type="ARBA" id="ARBA00023172"/>
    </source>
</evidence>
<sequence length="384" mass="44889">MGTIVQRSLSDGTLRYRAEIRINRKDFPAYKESKTFSTKRIAEKWVKKREVEIENNPNILYGNQHEKSIKLSDAIDLYLNETEGVYSKTKVNALKLIKKFPIAKKSIMKLNSMDLSDHVALRKTYCPRVKVGPVVPSTILHELLQIRSVLTHASVMWETPVDLNAFDRTTAQLRKTRQISASRIRDRLPTNAELQQLIVHFHEKWENRGFKRYPMHLIIMFAVFSCRRQAELTRMELKDYDQELHAWKIKNVKTPKGSLGNNKEFSVSEECQKIIEILMRPEIRKRFKSKNSDKYLLPFSSATISTEFHMACKHLGIEDLRFHDLRHEGCTRLAEKGFTVPQIQQCSLHDSWQSLQRYVSLKKRKATLSLNEILHLINEMQHSS</sequence>
<dbReference type="PATRIC" id="fig|1217715.3.peg.2746"/>
<dbReference type="OrthoDB" id="9057547at2"/>
<dbReference type="InterPro" id="IPR011010">
    <property type="entry name" value="DNA_brk_join_enz"/>
</dbReference>
<comment type="caution">
    <text evidence="6">The sequence shown here is derived from an EMBL/GenBank/DDBJ whole genome shotgun (WGS) entry which is preliminary data.</text>
</comment>
<evidence type="ECO:0000259" key="5">
    <source>
        <dbReference type="PROSITE" id="PS51898"/>
    </source>
</evidence>
<accession>N8Q9T7</accession>
<dbReference type="InterPro" id="IPR050090">
    <property type="entry name" value="Tyrosine_recombinase_XerCD"/>
</dbReference>
<evidence type="ECO:0000256" key="2">
    <source>
        <dbReference type="ARBA" id="ARBA00022908"/>
    </source>
</evidence>
<gene>
    <name evidence="6" type="ORF">F994_02809</name>
</gene>
<dbReference type="PANTHER" id="PTHR30349:SF41">
    <property type="entry name" value="INTEGRASE_RECOMBINASE PROTEIN MJ0367-RELATED"/>
    <property type="match status" value="1"/>
</dbReference>
<comment type="similarity">
    <text evidence="1">Belongs to the 'phage' integrase family.</text>
</comment>
<dbReference type="InterPro" id="IPR013762">
    <property type="entry name" value="Integrase-like_cat_sf"/>
</dbReference>
<dbReference type="GO" id="GO:0006310">
    <property type="term" value="P:DNA recombination"/>
    <property type="evidence" value="ECO:0007669"/>
    <property type="project" value="UniProtKB-KW"/>
</dbReference>
<dbReference type="Gene3D" id="1.10.443.10">
    <property type="entry name" value="Intergrase catalytic core"/>
    <property type="match status" value="1"/>
</dbReference>
<dbReference type="AlphaFoldDB" id="N8Q9T7"/>
<evidence type="ECO:0000313" key="6">
    <source>
        <dbReference type="EMBL" id="ENU18682.1"/>
    </source>
</evidence>
<dbReference type="eggNOG" id="COG0582">
    <property type="taxonomic scope" value="Bacteria"/>
</dbReference>
<proteinExistence type="inferred from homology"/>
<dbReference type="GO" id="GO:0015074">
    <property type="term" value="P:DNA integration"/>
    <property type="evidence" value="ECO:0007669"/>
    <property type="project" value="UniProtKB-KW"/>
</dbReference>
<dbReference type="PROSITE" id="PS51898">
    <property type="entry name" value="TYR_RECOMBINASE"/>
    <property type="match status" value="1"/>
</dbReference>
<feature type="domain" description="Tyr recombinase" evidence="5">
    <location>
        <begin position="183"/>
        <end position="375"/>
    </location>
</feature>